<dbReference type="Proteomes" id="UP000239899">
    <property type="component" value="Unassembled WGS sequence"/>
</dbReference>
<feature type="region of interest" description="Disordered" evidence="2">
    <location>
        <begin position="697"/>
        <end position="720"/>
    </location>
</feature>
<dbReference type="PANTHER" id="PTHR46313">
    <property type="match status" value="1"/>
</dbReference>
<dbReference type="InterPro" id="IPR036188">
    <property type="entry name" value="FAD/NAD-bd_sf"/>
</dbReference>
<feature type="compositionally biased region" description="Polar residues" evidence="2">
    <location>
        <begin position="69"/>
        <end position="78"/>
    </location>
</feature>
<keyword evidence="1" id="KW-0175">Coiled coil</keyword>
<name>A0A2P6TJM7_CHLSO</name>
<accession>A0A2P6TJM7</accession>
<feature type="coiled-coil region" evidence="1">
    <location>
        <begin position="5"/>
        <end position="61"/>
    </location>
</feature>
<dbReference type="OrthoDB" id="506777at2759"/>
<keyword evidence="4" id="KW-1185">Reference proteome</keyword>
<gene>
    <name evidence="3" type="ORF">C2E21_6557</name>
</gene>
<dbReference type="Gene3D" id="3.50.50.60">
    <property type="entry name" value="FAD/NAD(P)-binding domain"/>
    <property type="match status" value="1"/>
</dbReference>
<dbReference type="AlphaFoldDB" id="A0A2P6TJM7"/>
<evidence type="ECO:0000256" key="2">
    <source>
        <dbReference type="SAM" id="MobiDB-lite"/>
    </source>
</evidence>
<evidence type="ECO:0000313" key="3">
    <source>
        <dbReference type="EMBL" id="PRW44290.1"/>
    </source>
</evidence>
<evidence type="ECO:0000313" key="4">
    <source>
        <dbReference type="Proteomes" id="UP000239899"/>
    </source>
</evidence>
<dbReference type="Pfam" id="PF13450">
    <property type="entry name" value="NAD_binding_8"/>
    <property type="match status" value="1"/>
</dbReference>
<dbReference type="SUPFAM" id="SSF51905">
    <property type="entry name" value="FAD/NAD(P)-binding domain"/>
    <property type="match status" value="1"/>
</dbReference>
<organism evidence="3 4">
    <name type="scientific">Chlorella sorokiniana</name>
    <name type="common">Freshwater green alga</name>
    <dbReference type="NCBI Taxonomy" id="3076"/>
    <lineage>
        <taxon>Eukaryota</taxon>
        <taxon>Viridiplantae</taxon>
        <taxon>Chlorophyta</taxon>
        <taxon>core chlorophytes</taxon>
        <taxon>Trebouxiophyceae</taxon>
        <taxon>Chlorellales</taxon>
        <taxon>Chlorellaceae</taxon>
        <taxon>Chlorella clade</taxon>
        <taxon>Chlorella</taxon>
    </lineage>
</organism>
<dbReference type="EMBL" id="LHPG02000013">
    <property type="protein sequence ID" value="PRW44290.1"/>
    <property type="molecule type" value="Genomic_DNA"/>
</dbReference>
<dbReference type="InterPro" id="IPR045892">
    <property type="entry name" value="CrtISO-like"/>
</dbReference>
<dbReference type="GO" id="GO:0016116">
    <property type="term" value="P:carotenoid metabolic process"/>
    <property type="evidence" value="ECO:0007669"/>
    <property type="project" value="InterPro"/>
</dbReference>
<feature type="region of interest" description="Disordered" evidence="2">
    <location>
        <begin position="67"/>
        <end position="100"/>
    </location>
</feature>
<dbReference type="PANTHER" id="PTHR46313:SF6">
    <property type="entry name" value="FAD_NAD(P)-BINDING OXIDOREDUCTASE FAMILY PROTEIN"/>
    <property type="match status" value="1"/>
</dbReference>
<feature type="compositionally biased region" description="Low complexity" evidence="2">
    <location>
        <begin position="79"/>
        <end position="100"/>
    </location>
</feature>
<reference evidence="3 4" key="1">
    <citation type="journal article" date="2018" name="Plant J.">
        <title>Genome sequences of Chlorella sorokiniana UTEX 1602 and Micractinium conductrix SAG 241.80: implications to maltose excretion by a green alga.</title>
        <authorList>
            <person name="Arriola M.B."/>
            <person name="Velmurugan N."/>
            <person name="Zhang Y."/>
            <person name="Plunkett M.H."/>
            <person name="Hondzo H."/>
            <person name="Barney B.M."/>
        </authorList>
    </citation>
    <scope>NUCLEOTIDE SEQUENCE [LARGE SCALE GENOMIC DNA]</scope>
    <source>
        <strain evidence="4">UTEX 1602</strain>
    </source>
</reference>
<evidence type="ECO:0000256" key="1">
    <source>
        <dbReference type="SAM" id="Coils"/>
    </source>
</evidence>
<sequence>MTAKLACMEQQQAELVAQLRAELRECQAAKAAEVGQLKEQLAEIAEQLRQCQRIVVELKAEVHHLRAGQVSSAESSNDVEVPAAPSAPQPAAAEVAHAHAAAAAAAPQQAAGGAGEAPASGPAAGAHALQAAAALALAGAGSDEGADLANLMEGSHISETPPSSEAPTHISNTVLSGAVGPQLAAVQPFKPAAAAANRRRRPLRPCAALSVDQQPPAAASRDLSHETDVVIIGSGIGGLCCAALLARYGYSVTVLESHYLAGGAAHSFEIQGYSCDAGPSFFAGLSGPPGSSKTNPLKLVLDAVGESVECVTYNKWIVYQPNGRSFECVCDADAYAENIRREGGEEAYRQWKELEQLMQPLQEGAAMLPAAALRADPGIALTAGRFGPGLLKAGLVAGQLTAPFSALVDKAVTNPWLRSFLDLECFILSGMTAKDTICAEMAFMFGERHSGETTIDYPVGGSKAIVDALVRGIEKHGGRVLLRSHVEQVLVEGGRAAGVRLRGSGGSSGRPEVVRARRAVVSNASVWDTMRLLPDGTVPDDYRRQCMDTHRTGSFVHLHLGIDATGLPPDLECHYLLPNQWGNFEAPQNVINVSIPTVFDPSLAPPGKHLIHAYTAGNEPYEVWEGVRRGTPEYAALKEERSQCLWAALEKIIPDVRLRAELVLVGTPLTHERFLRRYKGTYGPAISAADGSFITNQTARRRPPQMGRDPSPGSPERRHRQRASFWMQAGALTRKQAAYQKRKWLSNAALLSGPFLICMLLWVLQNVINQQLDSRDFRCGCKCLACCDWVAGDASGNGTDASGSGNGALVYQCYQATDERPCSPYAKCQSYNDSECGFLYSTADQVGFCPVAEPPLWPALLDVPQEQYRGSKAPDLLPNEIPTRGIPPSDAPMLFTGGDSQAAERLMGAMWARQQPITDAVMAAYIASQAAGGGGAGGLPSENSSLATEAEFVAATAALARGLYQFDIVMGTSADTSISLLMEPAFVSQSGSSGANTSAAAARPPLYFALPNCSALSDSDRATLDQVGQAITNLTGAPVECASLPPAWQVQRSWINDQVYCGWGAGDCVMRAGQKVFLPLEASQARAGGNASIQEFVSALYDWHNTAPGRLNVSVWVNNTNIGGGQANGAQGPPEVQRWSAPVNLAEVQRWSAPVNLAANAYLKDRLGAGYGARLVGVKDMPTGASRLSLDFSSLLGPLFSMWLLQS</sequence>
<comment type="caution">
    <text evidence="3">The sequence shown here is derived from an EMBL/GenBank/DDBJ whole genome shotgun (WGS) entry which is preliminary data.</text>
</comment>
<proteinExistence type="predicted"/>
<protein>
    <submittedName>
        <fullName evidence="3">ABC transporter A family member 7-like isoform C</fullName>
    </submittedName>
</protein>
<dbReference type="Gene3D" id="3.90.660.50">
    <property type="match status" value="1"/>
</dbReference>